<reference evidence="2" key="1">
    <citation type="submission" date="2020-11" db="EMBL/GenBank/DDBJ databases">
        <title>Novosphingobium aureum sp. nov., a marine bacterium isolated from sediment of a salt flat.</title>
        <authorList>
            <person name="Yoo Y."/>
            <person name="Kim J.-J."/>
        </authorList>
    </citation>
    <scope>NUCLEOTIDE SEQUENCE</scope>
    <source>
        <strain evidence="2">YJ-S2-02</strain>
    </source>
</reference>
<evidence type="ECO:0000256" key="1">
    <source>
        <dbReference type="SAM" id="MobiDB-lite"/>
    </source>
</evidence>
<sequence>MSSADLAALTPAQRARVIYTQARSEVSDRLWQAALGDGGEEGRSGDRFNAAGRLGGLADLLGGVDRSATGRTDSLLSSFTTLMLPEQRGEPSTCGGVGLAGPGTALDPDADAAARSGSGGDGHGDTAAQASAGLSAGPNARYSGALGAAAQRTGLPAPALASIIDAEAAKGADGSWQAYSRNARSSAAGLGQFISSTWLGEARREGTWLNAMANERGWLDQRGRIRPGARSDLLALRYDPVASIEATADYARANLDGLRKAGVAVGSSVEQLAHAAYLGHHLGQGDAVRFYRGEIGSDRARVLLNAQIGTEKASRRIAAAGSAVSAHRAWLLDYVGRNVRPQAFTS</sequence>
<protein>
    <submittedName>
        <fullName evidence="2">Peptidoglycan-binding protein</fullName>
    </submittedName>
</protein>
<feature type="region of interest" description="Disordered" evidence="1">
    <location>
        <begin position="86"/>
        <end position="132"/>
    </location>
</feature>
<dbReference type="EMBL" id="JADZGI010000001">
    <property type="protein sequence ID" value="MBH0111915.1"/>
    <property type="molecule type" value="Genomic_DNA"/>
</dbReference>
<evidence type="ECO:0000313" key="3">
    <source>
        <dbReference type="Proteomes" id="UP000617634"/>
    </source>
</evidence>
<evidence type="ECO:0000313" key="2">
    <source>
        <dbReference type="EMBL" id="MBH0111915.1"/>
    </source>
</evidence>
<proteinExistence type="predicted"/>
<dbReference type="Gene3D" id="1.10.530.10">
    <property type="match status" value="1"/>
</dbReference>
<name>A0A931H9N5_9SPHN</name>
<comment type="caution">
    <text evidence="2">The sequence shown here is derived from an EMBL/GenBank/DDBJ whole genome shotgun (WGS) entry which is preliminary data.</text>
</comment>
<dbReference type="AlphaFoldDB" id="A0A931H9N5"/>
<organism evidence="2 3">
    <name type="scientific">Novosphingobium aureum</name>
    <dbReference type="NCBI Taxonomy" id="2792964"/>
    <lineage>
        <taxon>Bacteria</taxon>
        <taxon>Pseudomonadati</taxon>
        <taxon>Pseudomonadota</taxon>
        <taxon>Alphaproteobacteria</taxon>
        <taxon>Sphingomonadales</taxon>
        <taxon>Sphingomonadaceae</taxon>
        <taxon>Novosphingobium</taxon>
    </lineage>
</organism>
<gene>
    <name evidence="2" type="ORF">I5E68_02980</name>
</gene>
<dbReference type="Proteomes" id="UP000617634">
    <property type="component" value="Unassembled WGS sequence"/>
</dbReference>
<accession>A0A931H9N5</accession>
<keyword evidence="3" id="KW-1185">Reference proteome</keyword>